<evidence type="ECO:0000256" key="4">
    <source>
        <dbReference type="ARBA" id="ARBA00023242"/>
    </source>
</evidence>
<evidence type="ECO:0000256" key="2">
    <source>
        <dbReference type="ARBA" id="ARBA00022478"/>
    </source>
</evidence>
<feature type="compositionally biased region" description="Basic and acidic residues" evidence="5">
    <location>
        <begin position="399"/>
        <end position="419"/>
    </location>
</feature>
<evidence type="ECO:0000256" key="1">
    <source>
        <dbReference type="ARBA" id="ARBA00004123"/>
    </source>
</evidence>
<feature type="compositionally biased region" description="Gly residues" evidence="5">
    <location>
        <begin position="8"/>
        <end position="22"/>
    </location>
</feature>
<name>A0A6A5TYH6_9PLEO</name>
<feature type="compositionally biased region" description="Basic and acidic residues" evidence="5">
    <location>
        <begin position="488"/>
        <end position="498"/>
    </location>
</feature>
<evidence type="ECO:0008006" key="8">
    <source>
        <dbReference type="Google" id="ProtNLM"/>
    </source>
</evidence>
<evidence type="ECO:0000256" key="3">
    <source>
        <dbReference type="ARBA" id="ARBA00023163"/>
    </source>
</evidence>
<keyword evidence="7" id="KW-1185">Reference proteome</keyword>
<feature type="region of interest" description="Disordered" evidence="5">
    <location>
        <begin position="435"/>
        <end position="463"/>
    </location>
</feature>
<organism evidence="6 7">
    <name type="scientific">Byssothecium circinans</name>
    <dbReference type="NCBI Taxonomy" id="147558"/>
    <lineage>
        <taxon>Eukaryota</taxon>
        <taxon>Fungi</taxon>
        <taxon>Dikarya</taxon>
        <taxon>Ascomycota</taxon>
        <taxon>Pezizomycotina</taxon>
        <taxon>Dothideomycetes</taxon>
        <taxon>Pleosporomycetidae</taxon>
        <taxon>Pleosporales</taxon>
        <taxon>Massarineae</taxon>
        <taxon>Massarinaceae</taxon>
        <taxon>Byssothecium</taxon>
    </lineage>
</organism>
<keyword evidence="3" id="KW-0804">Transcription</keyword>
<evidence type="ECO:0000256" key="5">
    <source>
        <dbReference type="SAM" id="MobiDB-lite"/>
    </source>
</evidence>
<keyword evidence="4" id="KW-0539">Nucleus</keyword>
<dbReference type="InterPro" id="IPR007811">
    <property type="entry name" value="RPC4"/>
</dbReference>
<evidence type="ECO:0000313" key="6">
    <source>
        <dbReference type="EMBL" id="KAF1957923.1"/>
    </source>
</evidence>
<feature type="compositionally biased region" description="Basic and acidic residues" evidence="5">
    <location>
        <begin position="336"/>
        <end position="348"/>
    </location>
</feature>
<feature type="region of interest" description="Disordered" evidence="5">
    <location>
        <begin position="1"/>
        <end position="268"/>
    </location>
</feature>
<dbReference type="PANTHER" id="PTHR13408">
    <property type="entry name" value="DNA-DIRECTED RNA POLYMERASE III"/>
    <property type="match status" value="1"/>
</dbReference>
<feature type="region of interest" description="Disordered" evidence="5">
    <location>
        <begin position="393"/>
        <end position="419"/>
    </location>
</feature>
<feature type="compositionally biased region" description="Low complexity" evidence="5">
    <location>
        <begin position="95"/>
        <end position="115"/>
    </location>
</feature>
<feature type="region of interest" description="Disordered" evidence="5">
    <location>
        <begin position="488"/>
        <end position="541"/>
    </location>
</feature>
<dbReference type="PANTHER" id="PTHR13408:SF0">
    <property type="entry name" value="DNA-DIRECTED RNA POLYMERASE III SUBUNIT RPC4"/>
    <property type="match status" value="1"/>
</dbReference>
<keyword evidence="2" id="KW-0240">DNA-directed RNA polymerase</keyword>
<proteinExistence type="predicted"/>
<dbReference type="AlphaFoldDB" id="A0A6A5TYH6"/>
<sequence length="611" mass="65379">MPPKGSGRARGGARGGRGGGRAGASSTAHAKTAPQDTSTGAGAAQPEPEVVPKQEDGAIAPDANISATVEATSATAIATTAESSTRPPRQRLDSLKSAQQSSRSASPSLRRGSSARGKKPLALPTFSGRRSKEERDARTAADAARERERHEHREKEANYQQKRKEALEKRAADRKDRGRGGYSGAVSGPFSMAAAKDRRATRNFTGYGGGSGSRATRVKDENDSYAGPSRSGGSSIKKEYGGGEDGGYVSSDDEQDASFPRKDIDLIEISSDEDEATSLVRLRTQLPVRICRKEHKERAVGINTDASTETSAKLLQEAEASGNSPSAGASNKGKGKAKDVEFIGERRPFKGVWQDPEDIETTVKSEPVSDEEAMMVDAEEVGIGAGASVAVTLQTPSHGTERKPKLREIKEPNLQTDEERAEWARFQANLRHVREELGPEDDLPPDPSGDVAMVDTGASKPNRRDNHVYLFQLPPIIPELLESMVKKALSDPQSKAHEPAQPPKGEGAVQVKQEEGEFSSTIPKAPEGPRIGSGRVGKLRVHQSGRTTLDWGGVDYELTPGKPASFLQDVVSMRILPKQERVAEEMGGDAISFGRVKGKFVVTPDTSTMFG</sequence>
<dbReference type="GO" id="GO:0005666">
    <property type="term" value="C:RNA polymerase III complex"/>
    <property type="evidence" value="ECO:0007669"/>
    <property type="project" value="InterPro"/>
</dbReference>
<feature type="compositionally biased region" description="Basic and acidic residues" evidence="5">
    <location>
        <begin position="130"/>
        <end position="179"/>
    </location>
</feature>
<feature type="compositionally biased region" description="Low complexity" evidence="5">
    <location>
        <begin position="65"/>
        <end position="85"/>
    </location>
</feature>
<reference evidence="6" key="1">
    <citation type="journal article" date="2020" name="Stud. Mycol.">
        <title>101 Dothideomycetes genomes: a test case for predicting lifestyles and emergence of pathogens.</title>
        <authorList>
            <person name="Haridas S."/>
            <person name="Albert R."/>
            <person name="Binder M."/>
            <person name="Bloem J."/>
            <person name="Labutti K."/>
            <person name="Salamov A."/>
            <person name="Andreopoulos B."/>
            <person name="Baker S."/>
            <person name="Barry K."/>
            <person name="Bills G."/>
            <person name="Bluhm B."/>
            <person name="Cannon C."/>
            <person name="Castanera R."/>
            <person name="Culley D."/>
            <person name="Daum C."/>
            <person name="Ezra D."/>
            <person name="Gonzalez J."/>
            <person name="Henrissat B."/>
            <person name="Kuo A."/>
            <person name="Liang C."/>
            <person name="Lipzen A."/>
            <person name="Lutzoni F."/>
            <person name="Magnuson J."/>
            <person name="Mondo S."/>
            <person name="Nolan M."/>
            <person name="Ohm R."/>
            <person name="Pangilinan J."/>
            <person name="Park H.-J."/>
            <person name="Ramirez L."/>
            <person name="Alfaro M."/>
            <person name="Sun H."/>
            <person name="Tritt A."/>
            <person name="Yoshinaga Y."/>
            <person name="Zwiers L.-H."/>
            <person name="Turgeon B."/>
            <person name="Goodwin S."/>
            <person name="Spatafora J."/>
            <person name="Crous P."/>
            <person name="Grigoriev I."/>
        </authorList>
    </citation>
    <scope>NUCLEOTIDE SEQUENCE</scope>
    <source>
        <strain evidence="6">CBS 675.92</strain>
    </source>
</reference>
<feature type="compositionally biased region" description="Polar residues" evidence="5">
    <location>
        <begin position="304"/>
        <end position="313"/>
    </location>
</feature>
<protein>
    <recommendedName>
        <fullName evidence="8">RNA polymerase III RPC4-domain-containing protein</fullName>
    </recommendedName>
</protein>
<evidence type="ECO:0000313" key="7">
    <source>
        <dbReference type="Proteomes" id="UP000800035"/>
    </source>
</evidence>
<comment type="subcellular location">
    <subcellularLocation>
        <location evidence="1">Nucleus</location>
    </subcellularLocation>
</comment>
<dbReference type="OrthoDB" id="5836119at2759"/>
<dbReference type="GO" id="GO:0003677">
    <property type="term" value="F:DNA binding"/>
    <property type="evidence" value="ECO:0007669"/>
    <property type="project" value="InterPro"/>
</dbReference>
<feature type="compositionally biased region" description="Low complexity" evidence="5">
    <location>
        <begin position="317"/>
        <end position="332"/>
    </location>
</feature>
<accession>A0A6A5TYH6</accession>
<gene>
    <name evidence="6" type="ORF">CC80DRAFT_534425</name>
</gene>
<dbReference type="EMBL" id="ML976988">
    <property type="protein sequence ID" value="KAF1957923.1"/>
    <property type="molecule type" value="Genomic_DNA"/>
</dbReference>
<dbReference type="Pfam" id="PF05132">
    <property type="entry name" value="RNA_pol_Rpc4"/>
    <property type="match status" value="1"/>
</dbReference>
<dbReference type="Proteomes" id="UP000800035">
    <property type="component" value="Unassembled WGS sequence"/>
</dbReference>
<feature type="region of interest" description="Disordered" evidence="5">
    <location>
        <begin position="301"/>
        <end position="371"/>
    </location>
</feature>
<dbReference type="GO" id="GO:0042797">
    <property type="term" value="P:tRNA transcription by RNA polymerase III"/>
    <property type="evidence" value="ECO:0007669"/>
    <property type="project" value="TreeGrafter"/>
</dbReference>